<accession>A0A2T5V939</accession>
<evidence type="ECO:0000313" key="2">
    <source>
        <dbReference type="EMBL" id="PTW60244.1"/>
    </source>
</evidence>
<comment type="caution">
    <text evidence="2">The sequence shown here is derived from an EMBL/GenBank/DDBJ whole genome shotgun (WGS) entry which is preliminary data.</text>
</comment>
<evidence type="ECO:0000259" key="1">
    <source>
        <dbReference type="SMART" id="SM00829"/>
    </source>
</evidence>
<dbReference type="AlphaFoldDB" id="A0A2T5V939"/>
<dbReference type="Proteomes" id="UP000244081">
    <property type="component" value="Unassembled WGS sequence"/>
</dbReference>
<dbReference type="GO" id="GO:0016491">
    <property type="term" value="F:oxidoreductase activity"/>
    <property type="evidence" value="ECO:0007669"/>
    <property type="project" value="InterPro"/>
</dbReference>
<dbReference type="PANTHER" id="PTHR43677:SF11">
    <property type="entry name" value="ZINC-CONTAINING ALCOHOL DEHYDROGENASE"/>
    <property type="match status" value="1"/>
</dbReference>
<dbReference type="SUPFAM" id="SSF51735">
    <property type="entry name" value="NAD(P)-binding Rossmann-fold domains"/>
    <property type="match status" value="1"/>
</dbReference>
<dbReference type="InterPro" id="IPR051397">
    <property type="entry name" value="Zn-ADH-like_protein"/>
</dbReference>
<reference evidence="2 3" key="1">
    <citation type="submission" date="2018-04" db="EMBL/GenBank/DDBJ databases">
        <title>Genomic Encyclopedia of Archaeal and Bacterial Type Strains, Phase II (KMG-II): from individual species to whole genera.</title>
        <authorList>
            <person name="Goeker M."/>
        </authorList>
    </citation>
    <scope>NUCLEOTIDE SEQUENCE [LARGE SCALE GENOMIC DNA]</scope>
    <source>
        <strain evidence="2 3">DSM 23382</strain>
    </source>
</reference>
<dbReference type="SUPFAM" id="SSF50129">
    <property type="entry name" value="GroES-like"/>
    <property type="match status" value="1"/>
</dbReference>
<dbReference type="InterPro" id="IPR036291">
    <property type="entry name" value="NAD(P)-bd_dom_sf"/>
</dbReference>
<dbReference type="Gene3D" id="3.90.180.10">
    <property type="entry name" value="Medium-chain alcohol dehydrogenases, catalytic domain"/>
    <property type="match status" value="1"/>
</dbReference>
<proteinExistence type="predicted"/>
<dbReference type="Pfam" id="PF00107">
    <property type="entry name" value="ADH_zinc_N"/>
    <property type="match status" value="1"/>
</dbReference>
<dbReference type="InterPro" id="IPR020843">
    <property type="entry name" value="ER"/>
</dbReference>
<feature type="domain" description="Enoyl reductase (ER)" evidence="1">
    <location>
        <begin position="10"/>
        <end position="315"/>
    </location>
</feature>
<dbReference type="InterPro" id="IPR011032">
    <property type="entry name" value="GroES-like_sf"/>
</dbReference>
<dbReference type="Gene3D" id="3.40.50.720">
    <property type="entry name" value="NAD(P)-binding Rossmann-like Domain"/>
    <property type="match status" value="1"/>
</dbReference>
<dbReference type="PANTHER" id="PTHR43677">
    <property type="entry name" value="SHORT-CHAIN DEHYDROGENASE/REDUCTASE"/>
    <property type="match status" value="1"/>
</dbReference>
<dbReference type="OrthoDB" id="9787435at2"/>
<protein>
    <submittedName>
        <fullName evidence="2">NADPH:quinone reductase-like Zn-dependent oxidoreductase</fullName>
    </submittedName>
</protein>
<evidence type="ECO:0000313" key="3">
    <source>
        <dbReference type="Proteomes" id="UP000244081"/>
    </source>
</evidence>
<name>A0A2T5V939_9HYPH</name>
<gene>
    <name evidence="2" type="ORF">C8N35_105248</name>
</gene>
<keyword evidence="3" id="KW-1185">Reference proteome</keyword>
<dbReference type="SMART" id="SM00829">
    <property type="entry name" value="PKS_ER"/>
    <property type="match status" value="1"/>
</dbReference>
<dbReference type="EMBL" id="QAYG01000005">
    <property type="protein sequence ID" value="PTW60244.1"/>
    <property type="molecule type" value="Genomic_DNA"/>
</dbReference>
<sequence length="317" mass="33230">MKAAVVHSAGNLPVWDEFAAPEVGAGEIRVRVRAAAISQLARARAAGKHYSSRDNHPFVAGVDGVGMCEDGRRVYFANPRPPQGSMAEEVAVAVGHCVPVPDDLDDVTAAALANPGMSSWMALRERADLQPGETVLINGATGSSGALAVQIARHFGAGRIIATGRNPQALDELRETGVDETISLNMDEADQKSAFEAAFGQGVDVVLDYLWGASAGMILHATAKIPDPARSLRFVQIGSMTGDEIALPAALLRSRDTVLMGSGIGSVAFDRMATSVRDLLAAASTAGFRIETETAPLSQVESAWSADTGNRRLVLTL</sequence>
<dbReference type="RefSeq" id="WP_107990517.1">
    <property type="nucleotide sequence ID" value="NZ_QAYG01000005.1"/>
</dbReference>
<organism evidence="2 3">
    <name type="scientific">Breoghania corrubedonensis</name>
    <dbReference type="NCBI Taxonomy" id="665038"/>
    <lineage>
        <taxon>Bacteria</taxon>
        <taxon>Pseudomonadati</taxon>
        <taxon>Pseudomonadota</taxon>
        <taxon>Alphaproteobacteria</taxon>
        <taxon>Hyphomicrobiales</taxon>
        <taxon>Stappiaceae</taxon>
        <taxon>Breoghania</taxon>
    </lineage>
</organism>
<dbReference type="InterPro" id="IPR013149">
    <property type="entry name" value="ADH-like_C"/>
</dbReference>